<reference evidence="2" key="1">
    <citation type="submission" date="2015-04" db="UniProtKB">
        <authorList>
            <consortium name="EnsemblPlants"/>
        </authorList>
    </citation>
    <scope>IDENTIFICATION</scope>
    <source>
        <strain evidence="2">SL10</strain>
    </source>
</reference>
<evidence type="ECO:0000256" key="1">
    <source>
        <dbReference type="SAM" id="MobiDB-lite"/>
    </source>
</evidence>
<accession>A0A0E0H2P1</accession>
<dbReference type="AlphaFoldDB" id="A0A0E0H2P1"/>
<feature type="region of interest" description="Disordered" evidence="1">
    <location>
        <begin position="42"/>
        <end position="95"/>
    </location>
</feature>
<dbReference type="HOGENOM" id="CLU_162951_0_0_1"/>
<protein>
    <submittedName>
        <fullName evidence="2">Uncharacterized protein</fullName>
    </submittedName>
</protein>
<dbReference type="Proteomes" id="UP000006591">
    <property type="component" value="Chromosome 4"/>
</dbReference>
<evidence type="ECO:0000313" key="2">
    <source>
        <dbReference type="EnsemblPlants" id="ONIVA04G15710.1"/>
    </source>
</evidence>
<feature type="compositionally biased region" description="Pro residues" evidence="1">
    <location>
        <begin position="49"/>
        <end position="61"/>
    </location>
</feature>
<proteinExistence type="predicted"/>
<sequence>MLSSPNRQRLQQLVTWFVPHTPLHPTRCLCLRLLPSCKTASAPRLSAPPLLPRSPSPPPDPTHARRGSTRRVPPCGRSAARAPGSTRKGITLTFS</sequence>
<name>A0A0E0H2P1_ORYNI</name>
<organism evidence="2">
    <name type="scientific">Oryza nivara</name>
    <name type="common">Indian wild rice</name>
    <name type="synonym">Oryza sativa f. spontanea</name>
    <dbReference type="NCBI Taxonomy" id="4536"/>
    <lineage>
        <taxon>Eukaryota</taxon>
        <taxon>Viridiplantae</taxon>
        <taxon>Streptophyta</taxon>
        <taxon>Embryophyta</taxon>
        <taxon>Tracheophyta</taxon>
        <taxon>Spermatophyta</taxon>
        <taxon>Magnoliopsida</taxon>
        <taxon>Liliopsida</taxon>
        <taxon>Poales</taxon>
        <taxon>Poaceae</taxon>
        <taxon>BOP clade</taxon>
        <taxon>Oryzoideae</taxon>
        <taxon>Oryzeae</taxon>
        <taxon>Oryzinae</taxon>
        <taxon>Oryza</taxon>
    </lineage>
</organism>
<keyword evidence="3" id="KW-1185">Reference proteome</keyword>
<reference evidence="2" key="2">
    <citation type="submission" date="2018-04" db="EMBL/GenBank/DDBJ databases">
        <title>OnivRS2 (Oryza nivara Reference Sequence Version 2).</title>
        <authorList>
            <person name="Zhang J."/>
            <person name="Kudrna D."/>
            <person name="Lee S."/>
            <person name="Talag J."/>
            <person name="Rajasekar S."/>
            <person name="Welchert J."/>
            <person name="Hsing Y.-I."/>
            <person name="Wing R.A."/>
        </authorList>
    </citation>
    <scope>NUCLEOTIDE SEQUENCE [LARGE SCALE GENOMIC DNA]</scope>
    <source>
        <strain evidence="2">SL10</strain>
    </source>
</reference>
<evidence type="ECO:0000313" key="3">
    <source>
        <dbReference type="Proteomes" id="UP000006591"/>
    </source>
</evidence>
<dbReference type="Gramene" id="ONIVA04G15710.1">
    <property type="protein sequence ID" value="ONIVA04G15710.1"/>
    <property type="gene ID" value="ONIVA04G15710"/>
</dbReference>
<dbReference type="EnsemblPlants" id="ONIVA04G15710.1">
    <property type="protein sequence ID" value="ONIVA04G15710.1"/>
    <property type="gene ID" value="ONIVA04G15710"/>
</dbReference>